<keyword evidence="3" id="KW-1003">Cell membrane</keyword>
<geneLocation type="plasmid" evidence="9">
    <name>unnamed</name>
</geneLocation>
<keyword evidence="9" id="KW-0614">Plasmid</keyword>
<evidence type="ECO:0000256" key="3">
    <source>
        <dbReference type="ARBA" id="ARBA00022475"/>
    </source>
</evidence>
<dbReference type="EMBL" id="CP007056">
    <property type="protein sequence ID" value="AHG01391.1"/>
    <property type="molecule type" value="Genomic_DNA"/>
</dbReference>
<dbReference type="GeneID" id="25146802"/>
<dbReference type="CDD" id="cd06261">
    <property type="entry name" value="TM_PBP2"/>
    <property type="match status" value="1"/>
</dbReference>
<dbReference type="PROSITE" id="PS50928">
    <property type="entry name" value="ABC_TM1"/>
    <property type="match status" value="1"/>
</dbReference>
<keyword evidence="2 7" id="KW-0813">Transport</keyword>
<comment type="similarity">
    <text evidence="7">Belongs to the binding-protein-dependent transport system permease family.</text>
</comment>
<dbReference type="GO" id="GO:0055085">
    <property type="term" value="P:transmembrane transport"/>
    <property type="evidence" value="ECO:0007669"/>
    <property type="project" value="InterPro"/>
</dbReference>
<dbReference type="Proteomes" id="UP000019024">
    <property type="component" value="Plasmid unnamed"/>
</dbReference>
<dbReference type="RefSeq" id="WP_049954306.1">
    <property type="nucleotide sequence ID" value="NZ_CP007056.1"/>
</dbReference>
<reference evidence="9 10" key="1">
    <citation type="submission" date="2014-01" db="EMBL/GenBank/DDBJ databases">
        <authorList>
            <consortium name="DOE Joint Genome Institute"/>
            <person name="Anderson I."/>
            <person name="Huntemann M."/>
            <person name="Han J."/>
            <person name="Chen A."/>
            <person name="Kyrpides N."/>
            <person name="Mavromatis K."/>
            <person name="Markowitz V."/>
            <person name="Palaniappan K."/>
            <person name="Ivanova N."/>
            <person name="Schaumberg A."/>
            <person name="Pati A."/>
            <person name="Liolios K."/>
            <person name="Nordberg H.P."/>
            <person name="Cantor M.N."/>
            <person name="Hua S.X."/>
            <person name="Woyke T."/>
        </authorList>
    </citation>
    <scope>NUCLEOTIDE SEQUENCE [LARGE SCALE GENOMIC DNA]</scope>
    <source>
        <strain evidence="9 10">XH-48</strain>
        <plasmid evidence="10">1</plasmid>
    </source>
</reference>
<evidence type="ECO:0000256" key="7">
    <source>
        <dbReference type="RuleBase" id="RU363032"/>
    </source>
</evidence>
<organism evidence="9 10">
    <name type="scientific">Halostagnicola larsenii XH-48</name>
    <dbReference type="NCBI Taxonomy" id="797299"/>
    <lineage>
        <taxon>Archaea</taxon>
        <taxon>Methanobacteriati</taxon>
        <taxon>Methanobacteriota</taxon>
        <taxon>Stenosarchaea group</taxon>
        <taxon>Halobacteria</taxon>
        <taxon>Halobacteriales</taxon>
        <taxon>Natrialbaceae</taxon>
        <taxon>Halostagnicola</taxon>
    </lineage>
</organism>
<accession>W0JRQ0</accession>
<name>W0JRQ0_9EURY</name>
<dbReference type="PANTHER" id="PTHR30151">
    <property type="entry name" value="ALKANE SULFONATE ABC TRANSPORTER-RELATED, MEMBRANE SUBUNIT"/>
    <property type="match status" value="1"/>
</dbReference>
<evidence type="ECO:0000313" key="10">
    <source>
        <dbReference type="Proteomes" id="UP000019024"/>
    </source>
</evidence>
<dbReference type="KEGG" id="hlr:HALLA_03115"/>
<feature type="transmembrane region" description="Helical" evidence="7">
    <location>
        <begin position="187"/>
        <end position="210"/>
    </location>
</feature>
<evidence type="ECO:0000256" key="5">
    <source>
        <dbReference type="ARBA" id="ARBA00022989"/>
    </source>
</evidence>
<keyword evidence="6 7" id="KW-0472">Membrane</keyword>
<feature type="transmembrane region" description="Helical" evidence="7">
    <location>
        <begin position="65"/>
        <end position="88"/>
    </location>
</feature>
<feature type="transmembrane region" description="Helical" evidence="7">
    <location>
        <begin position="222"/>
        <end position="242"/>
    </location>
</feature>
<comment type="subcellular location">
    <subcellularLocation>
        <location evidence="1 7">Cell membrane</location>
        <topology evidence="1 7">Multi-pass membrane protein</topology>
    </subcellularLocation>
</comment>
<evidence type="ECO:0000256" key="1">
    <source>
        <dbReference type="ARBA" id="ARBA00004651"/>
    </source>
</evidence>
<evidence type="ECO:0000256" key="2">
    <source>
        <dbReference type="ARBA" id="ARBA00022448"/>
    </source>
</evidence>
<dbReference type="eggNOG" id="arCOG00169">
    <property type="taxonomic scope" value="Archaea"/>
</dbReference>
<dbReference type="GO" id="GO:0005886">
    <property type="term" value="C:plasma membrane"/>
    <property type="evidence" value="ECO:0007669"/>
    <property type="project" value="UniProtKB-SubCell"/>
</dbReference>
<feature type="transmembrane region" description="Helical" evidence="7">
    <location>
        <begin position="12"/>
        <end position="28"/>
    </location>
</feature>
<evidence type="ECO:0000256" key="6">
    <source>
        <dbReference type="ARBA" id="ARBA00023136"/>
    </source>
</evidence>
<gene>
    <name evidence="9" type="ORF">HALLA_03115</name>
</gene>
<dbReference type="HOGENOM" id="CLU_046113_2_1_2"/>
<evidence type="ECO:0000259" key="8">
    <source>
        <dbReference type="PROSITE" id="PS50928"/>
    </source>
</evidence>
<proteinExistence type="inferred from homology"/>
<dbReference type="PANTHER" id="PTHR30151:SF20">
    <property type="entry name" value="ABC TRANSPORTER PERMEASE PROTEIN HI_0355-RELATED"/>
    <property type="match status" value="1"/>
</dbReference>
<evidence type="ECO:0000256" key="4">
    <source>
        <dbReference type="ARBA" id="ARBA00022692"/>
    </source>
</evidence>
<protein>
    <recommendedName>
        <fullName evidence="8">ABC transmembrane type-1 domain-containing protein</fullName>
    </recommendedName>
</protein>
<dbReference type="OrthoDB" id="50379at2157"/>
<dbReference type="SUPFAM" id="SSF161098">
    <property type="entry name" value="MetI-like"/>
    <property type="match status" value="1"/>
</dbReference>
<keyword evidence="5 7" id="KW-1133">Transmembrane helix</keyword>
<dbReference type="InterPro" id="IPR035906">
    <property type="entry name" value="MetI-like_sf"/>
</dbReference>
<feature type="domain" description="ABC transmembrane type-1" evidence="8">
    <location>
        <begin position="61"/>
        <end position="245"/>
    </location>
</feature>
<sequence>MNINDTRRTQWVLTVGGIVLALLFWHLTTETFGLVSETKFPAPLSVYSEFTDNQELIIDNTWPTITAGFIGFGLAVVTAVLSAIFLSLNKRVENALMPIVVGANSVPRVTLAPLIIFYLGSGVAANYMIAAWVAFFPMFLNAMESLGKMSDEHQDLCDLYKASTWQEYRYIRIPNALPQIFDGMKMAIILAMIGAVVGEFVATTEGLGYLSTLALRNANMGLAFAIVGVLGLISTLAIFAIYQVQDKLIFWEDSSFFTTEA</sequence>
<keyword evidence="10" id="KW-1185">Reference proteome</keyword>
<dbReference type="Gene3D" id="1.10.3720.10">
    <property type="entry name" value="MetI-like"/>
    <property type="match status" value="1"/>
</dbReference>
<feature type="transmembrane region" description="Helical" evidence="7">
    <location>
        <begin position="124"/>
        <end position="143"/>
    </location>
</feature>
<evidence type="ECO:0000313" key="9">
    <source>
        <dbReference type="EMBL" id="AHG01391.1"/>
    </source>
</evidence>
<dbReference type="Pfam" id="PF00528">
    <property type="entry name" value="BPD_transp_1"/>
    <property type="match status" value="1"/>
</dbReference>
<dbReference type="InterPro" id="IPR000515">
    <property type="entry name" value="MetI-like"/>
</dbReference>
<keyword evidence="4 7" id="KW-0812">Transmembrane</keyword>
<dbReference type="AlphaFoldDB" id="W0JRQ0"/>